<evidence type="ECO:0000313" key="2">
    <source>
        <dbReference type="Proteomes" id="UP000605427"/>
    </source>
</evidence>
<dbReference type="RefSeq" id="WP_172244079.1">
    <property type="nucleotide sequence ID" value="NZ_BMDD01000003.1"/>
</dbReference>
<dbReference type="EMBL" id="BMDD01000003">
    <property type="protein sequence ID" value="GGH79421.1"/>
    <property type="molecule type" value="Genomic_DNA"/>
</dbReference>
<reference evidence="2" key="1">
    <citation type="journal article" date="2019" name="Int. J. Syst. Evol. Microbiol.">
        <title>The Global Catalogue of Microorganisms (GCM) 10K type strain sequencing project: providing services to taxonomists for standard genome sequencing and annotation.</title>
        <authorList>
            <consortium name="The Broad Institute Genomics Platform"/>
            <consortium name="The Broad Institute Genome Sequencing Center for Infectious Disease"/>
            <person name="Wu L."/>
            <person name="Ma J."/>
        </authorList>
    </citation>
    <scope>NUCLEOTIDE SEQUENCE [LARGE SCALE GENOMIC DNA]</scope>
    <source>
        <strain evidence="2">CCM 8702</strain>
    </source>
</reference>
<name>A0ABQ1ZXT9_9BACL</name>
<evidence type="ECO:0000313" key="1">
    <source>
        <dbReference type="EMBL" id="GGH79421.1"/>
    </source>
</evidence>
<keyword evidence="2" id="KW-1185">Reference proteome</keyword>
<comment type="caution">
    <text evidence="1">The sequence shown here is derived from an EMBL/GenBank/DDBJ whole genome shotgun (WGS) entry which is preliminary data.</text>
</comment>
<gene>
    <name evidence="1" type="ORF">GCM10007362_26190</name>
</gene>
<proteinExistence type="predicted"/>
<dbReference type="Proteomes" id="UP000605427">
    <property type="component" value="Unassembled WGS sequence"/>
</dbReference>
<sequence>MPNTEEPVCRMVAEDGSRAYERRFREEFGDLLQARLMPGQANLKGYDEMYRAYTHARPYLFDVRIFDERLRTAAFRVLERLRAAKHDQNDEAERVIWKKEKSWSETRSRCMRRR</sequence>
<organism evidence="1 2">
    <name type="scientific">Saccharibacillus endophyticus</name>
    <dbReference type="NCBI Taxonomy" id="2060666"/>
    <lineage>
        <taxon>Bacteria</taxon>
        <taxon>Bacillati</taxon>
        <taxon>Bacillota</taxon>
        <taxon>Bacilli</taxon>
        <taxon>Bacillales</taxon>
        <taxon>Paenibacillaceae</taxon>
        <taxon>Saccharibacillus</taxon>
    </lineage>
</organism>
<accession>A0ABQ1ZXT9</accession>
<protein>
    <submittedName>
        <fullName evidence="1">Uncharacterized protein</fullName>
    </submittedName>
</protein>